<protein>
    <submittedName>
        <fullName evidence="1">Uncharacterized protein</fullName>
    </submittedName>
</protein>
<reference evidence="1" key="1">
    <citation type="submission" date="2021-01" db="EMBL/GenBank/DDBJ databases">
        <title>Adiantum capillus-veneris genome.</title>
        <authorList>
            <person name="Fang Y."/>
            <person name="Liao Q."/>
        </authorList>
    </citation>
    <scope>NUCLEOTIDE SEQUENCE</scope>
    <source>
        <strain evidence="1">H3</strain>
        <tissue evidence="1">Leaf</tissue>
    </source>
</reference>
<comment type="caution">
    <text evidence="1">The sequence shown here is derived from an EMBL/GenBank/DDBJ whole genome shotgun (WGS) entry which is preliminary data.</text>
</comment>
<gene>
    <name evidence="1" type="ORF">GOP47_0002241</name>
</gene>
<dbReference type="OrthoDB" id="2005400at2759"/>
<name>A0A9D4VA93_ADICA</name>
<dbReference type="AlphaFoldDB" id="A0A9D4VA93"/>
<proteinExistence type="predicted"/>
<evidence type="ECO:0000313" key="2">
    <source>
        <dbReference type="Proteomes" id="UP000886520"/>
    </source>
</evidence>
<dbReference type="Proteomes" id="UP000886520">
    <property type="component" value="Chromosome 2"/>
</dbReference>
<accession>A0A9D4VA93</accession>
<sequence length="178" mass="19838">MRPQQLQKGVYQVPLYVLDQVTSGKQAVEKIAEVPKPVSFVEKAEVCSSYSSALDTDITWETESAFSRYETYDVMNVDKVDEEQQVAGEEPVCEDRGVGQSSLLLCVGKAMLIEEECFDEADWGFDDLVVDVDDESQVLVAKAMARIQGMQGLPPFPMMFEECTGEDMPVSTLDDQFP</sequence>
<keyword evidence="2" id="KW-1185">Reference proteome</keyword>
<dbReference type="EMBL" id="JABFUD020000003">
    <property type="protein sequence ID" value="KAI5082498.1"/>
    <property type="molecule type" value="Genomic_DNA"/>
</dbReference>
<evidence type="ECO:0000313" key="1">
    <source>
        <dbReference type="EMBL" id="KAI5082498.1"/>
    </source>
</evidence>
<organism evidence="1 2">
    <name type="scientific">Adiantum capillus-veneris</name>
    <name type="common">Maidenhair fern</name>
    <dbReference type="NCBI Taxonomy" id="13818"/>
    <lineage>
        <taxon>Eukaryota</taxon>
        <taxon>Viridiplantae</taxon>
        <taxon>Streptophyta</taxon>
        <taxon>Embryophyta</taxon>
        <taxon>Tracheophyta</taxon>
        <taxon>Polypodiopsida</taxon>
        <taxon>Polypodiidae</taxon>
        <taxon>Polypodiales</taxon>
        <taxon>Pteridineae</taxon>
        <taxon>Pteridaceae</taxon>
        <taxon>Vittarioideae</taxon>
        <taxon>Adiantum</taxon>
    </lineage>
</organism>